<dbReference type="InterPro" id="IPR036388">
    <property type="entry name" value="WH-like_DNA-bd_sf"/>
</dbReference>
<name>A0AAN6UQ95_9PEZI</name>
<sequence length="456" mass="51765">MEFGAPLFHEFAEAYSHQSGPRLSLTLSPEIPTEKLRKIWKSQNAHDIKGALKRGLRANAAAFGVSNEEMQGWVEVYTAYWKATGEILAVREARGDNGQSSWTNVYQAWRQLLNDLIRGYQNFGFEAWTIPCLYVVSKHLRLFAIMADEERSSNSGLDDSAAVTLLDDFDPDSHKHQKQEDCAGVLSKVFSICQSDRAPLEESRKWGTYYIINLLLKTYFRLNAVALSKNILRSLIAARKDMPDFSKFPKSHQVTFKYHEGVLDFLEENYAAAEKHLTEAWNLCHKDSVRNKELILTYLVPCHLITTHTLPTEKLLAPFPRLQKLFLPLCRCIKKGDLHAFDLALQEGEDEFVRRRIYLTLERGRDIALRNLLRKVLIARGFEAAKEGEKPVRRSRVPVAEFAAAISLGSQEKIDNDEVECLLANMIYKGLMKGYISRMHGIVVLSKTGAFPGTGV</sequence>
<dbReference type="InterPro" id="IPR000717">
    <property type="entry name" value="PCI_dom"/>
</dbReference>
<dbReference type="EMBL" id="MU853403">
    <property type="protein sequence ID" value="KAK4136710.1"/>
    <property type="molecule type" value="Genomic_DNA"/>
</dbReference>
<comment type="caution">
    <text evidence="4">The sequence shown here is derived from an EMBL/GenBank/DDBJ whole genome shotgun (WGS) entry which is preliminary data.</text>
</comment>
<dbReference type="PROSITE" id="PS50250">
    <property type="entry name" value="PCI"/>
    <property type="match status" value="1"/>
</dbReference>
<dbReference type="InterPro" id="IPR045114">
    <property type="entry name" value="Csn12-like"/>
</dbReference>
<dbReference type="GO" id="GO:0003723">
    <property type="term" value="F:RNA binding"/>
    <property type="evidence" value="ECO:0007669"/>
    <property type="project" value="InterPro"/>
</dbReference>
<evidence type="ECO:0000259" key="3">
    <source>
        <dbReference type="PROSITE" id="PS50250"/>
    </source>
</evidence>
<dbReference type="Proteomes" id="UP001304895">
    <property type="component" value="Unassembled WGS sequence"/>
</dbReference>
<reference evidence="4" key="1">
    <citation type="journal article" date="2023" name="Mol. Phylogenet. Evol.">
        <title>Genome-scale phylogeny and comparative genomics of the fungal order Sordariales.</title>
        <authorList>
            <person name="Hensen N."/>
            <person name="Bonometti L."/>
            <person name="Westerberg I."/>
            <person name="Brannstrom I.O."/>
            <person name="Guillou S."/>
            <person name="Cros-Aarteil S."/>
            <person name="Calhoun S."/>
            <person name="Haridas S."/>
            <person name="Kuo A."/>
            <person name="Mondo S."/>
            <person name="Pangilinan J."/>
            <person name="Riley R."/>
            <person name="LaButti K."/>
            <person name="Andreopoulos B."/>
            <person name="Lipzen A."/>
            <person name="Chen C."/>
            <person name="Yan M."/>
            <person name="Daum C."/>
            <person name="Ng V."/>
            <person name="Clum A."/>
            <person name="Steindorff A."/>
            <person name="Ohm R.A."/>
            <person name="Martin F."/>
            <person name="Silar P."/>
            <person name="Natvig D.O."/>
            <person name="Lalanne C."/>
            <person name="Gautier V."/>
            <person name="Ament-Velasquez S.L."/>
            <person name="Kruys A."/>
            <person name="Hutchinson M.I."/>
            <person name="Powell A.J."/>
            <person name="Barry K."/>
            <person name="Miller A.N."/>
            <person name="Grigoriev I.V."/>
            <person name="Debuchy R."/>
            <person name="Gladieux P."/>
            <person name="Hiltunen Thoren M."/>
            <person name="Johannesson H."/>
        </authorList>
    </citation>
    <scope>NUCLEOTIDE SEQUENCE</scope>
    <source>
        <strain evidence="4">CBS 123565</strain>
    </source>
</reference>
<dbReference type="Pfam" id="PF01399">
    <property type="entry name" value="PCI"/>
    <property type="match status" value="1"/>
</dbReference>
<dbReference type="PANTHER" id="PTHR12732:SF0">
    <property type="entry name" value="PCI DOMAIN-CONTAINING PROTEIN 2"/>
    <property type="match status" value="1"/>
</dbReference>
<accession>A0AAN6UQ95</accession>
<dbReference type="AlphaFoldDB" id="A0AAN6UQ95"/>
<reference evidence="4" key="2">
    <citation type="submission" date="2023-05" db="EMBL/GenBank/DDBJ databases">
        <authorList>
            <consortium name="Lawrence Berkeley National Laboratory"/>
            <person name="Steindorff A."/>
            <person name="Hensen N."/>
            <person name="Bonometti L."/>
            <person name="Westerberg I."/>
            <person name="Brannstrom I.O."/>
            <person name="Guillou S."/>
            <person name="Cros-Aarteil S."/>
            <person name="Calhoun S."/>
            <person name="Haridas S."/>
            <person name="Kuo A."/>
            <person name="Mondo S."/>
            <person name="Pangilinan J."/>
            <person name="Riley R."/>
            <person name="Labutti K."/>
            <person name="Andreopoulos B."/>
            <person name="Lipzen A."/>
            <person name="Chen C."/>
            <person name="Yanf M."/>
            <person name="Daum C."/>
            <person name="Ng V."/>
            <person name="Clum A."/>
            <person name="Ohm R."/>
            <person name="Martin F."/>
            <person name="Silar P."/>
            <person name="Natvig D."/>
            <person name="Lalanne C."/>
            <person name="Gautier V."/>
            <person name="Ament-Velasquez S.L."/>
            <person name="Kruys A."/>
            <person name="Hutchinson M.I."/>
            <person name="Powell A.J."/>
            <person name="Barry K."/>
            <person name="Miller A.N."/>
            <person name="Grigoriev I.V."/>
            <person name="Debuchy R."/>
            <person name="Gladieux P."/>
            <person name="Thoren M.H."/>
            <person name="Johannesson H."/>
        </authorList>
    </citation>
    <scope>NUCLEOTIDE SEQUENCE</scope>
    <source>
        <strain evidence="4">CBS 123565</strain>
    </source>
</reference>
<comment type="similarity">
    <text evidence="1">Belongs to the CSN12 family.</text>
</comment>
<gene>
    <name evidence="4" type="ORF">BT67DRAFT_439708</name>
</gene>
<dbReference type="SMART" id="SM00753">
    <property type="entry name" value="PAM"/>
    <property type="match status" value="1"/>
</dbReference>
<evidence type="ECO:0000256" key="1">
    <source>
        <dbReference type="ARBA" id="ARBA00025771"/>
    </source>
</evidence>
<dbReference type="PANTHER" id="PTHR12732">
    <property type="entry name" value="UNCHARACTERIZED PROTEASOME COMPONENT REGION PCI-CONTAINING"/>
    <property type="match status" value="1"/>
</dbReference>
<evidence type="ECO:0000313" key="5">
    <source>
        <dbReference type="Proteomes" id="UP001304895"/>
    </source>
</evidence>
<protein>
    <recommendedName>
        <fullName evidence="2">Protein CSN12 homolog</fullName>
    </recommendedName>
</protein>
<evidence type="ECO:0000256" key="2">
    <source>
        <dbReference type="ARBA" id="ARBA00073854"/>
    </source>
</evidence>
<dbReference type="GO" id="GO:0003690">
    <property type="term" value="F:double-stranded DNA binding"/>
    <property type="evidence" value="ECO:0007669"/>
    <property type="project" value="InterPro"/>
</dbReference>
<feature type="domain" description="PCI" evidence="3">
    <location>
        <begin position="254"/>
        <end position="450"/>
    </location>
</feature>
<evidence type="ECO:0000313" key="4">
    <source>
        <dbReference type="EMBL" id="KAK4136710.1"/>
    </source>
</evidence>
<dbReference type="FunFam" id="1.10.10.10:FF:000366">
    <property type="entry name" value="COP9 signalosome complex subunit"/>
    <property type="match status" value="1"/>
</dbReference>
<keyword evidence="5" id="KW-1185">Reference proteome</keyword>
<proteinExistence type="inferred from homology"/>
<organism evidence="4 5">
    <name type="scientific">Trichocladium antarcticum</name>
    <dbReference type="NCBI Taxonomy" id="1450529"/>
    <lineage>
        <taxon>Eukaryota</taxon>
        <taxon>Fungi</taxon>
        <taxon>Dikarya</taxon>
        <taxon>Ascomycota</taxon>
        <taxon>Pezizomycotina</taxon>
        <taxon>Sordariomycetes</taxon>
        <taxon>Sordariomycetidae</taxon>
        <taxon>Sordariales</taxon>
        <taxon>Chaetomiaceae</taxon>
        <taxon>Trichocladium</taxon>
    </lineage>
</organism>
<dbReference type="Gene3D" id="1.10.10.10">
    <property type="entry name" value="Winged helix-like DNA-binding domain superfamily/Winged helix DNA-binding domain"/>
    <property type="match status" value="1"/>
</dbReference>